<dbReference type="SMART" id="SM00893">
    <property type="entry name" value="ETF"/>
    <property type="match status" value="1"/>
</dbReference>
<dbReference type="PANTHER" id="PTHR21294">
    <property type="entry name" value="ELECTRON TRANSFER FLAVOPROTEIN BETA-SUBUNIT"/>
    <property type="match status" value="1"/>
</dbReference>
<name>A0A1M6GR35_9FIRM</name>
<dbReference type="AlphaFoldDB" id="A0A1M6GR35"/>
<evidence type="ECO:0000313" key="3">
    <source>
        <dbReference type="EMBL" id="SHJ12419.1"/>
    </source>
</evidence>
<dbReference type="OrthoDB" id="9804960at2"/>
<dbReference type="InterPro" id="IPR033948">
    <property type="entry name" value="ETF_beta_N"/>
</dbReference>
<dbReference type="SUPFAM" id="SSF52402">
    <property type="entry name" value="Adenine nucleotide alpha hydrolases-like"/>
    <property type="match status" value="1"/>
</dbReference>
<dbReference type="STRING" id="1121432.SAMN02745219_01798"/>
<evidence type="ECO:0000259" key="2">
    <source>
        <dbReference type="SMART" id="SM00893"/>
    </source>
</evidence>
<reference evidence="4" key="1">
    <citation type="submission" date="2016-11" db="EMBL/GenBank/DDBJ databases">
        <authorList>
            <person name="Varghese N."/>
            <person name="Submissions S."/>
        </authorList>
    </citation>
    <scope>NUCLEOTIDE SEQUENCE [LARGE SCALE GENOMIC DNA]</scope>
    <source>
        <strain evidence="4">DSM 16057</strain>
    </source>
</reference>
<dbReference type="GO" id="GO:0009055">
    <property type="term" value="F:electron transfer activity"/>
    <property type="evidence" value="ECO:0007669"/>
    <property type="project" value="InterPro"/>
</dbReference>
<dbReference type="Gene3D" id="3.40.50.620">
    <property type="entry name" value="HUPs"/>
    <property type="match status" value="1"/>
</dbReference>
<sequence>MKPLHIIVCVKPVPDFRSPVEFDQKTKTVKRGNVATVINPLDKNALEAALQLKESFGGKVTALSMAPPFAESVLREVLAFGADEAFLLSDPAFAGSDTLATAYVLAQGVKKIRDFDLVITGAASTDGNTAQVGPQVAEHLGLPHASFVTQVKRHSEHSLELTLKTEEGTILAEIDLPALITVSREINEPRTLGLFGIAAAAAKPLHILGSSDLEVDPERVGEKGSPTRIADIREVSFARKSELHEGTPEAISLLVKKFREWGVI</sequence>
<keyword evidence="4" id="KW-1185">Reference proteome</keyword>
<dbReference type="PIRSF" id="PIRSF000090">
    <property type="entry name" value="Beta-ETF"/>
    <property type="match status" value="1"/>
</dbReference>
<dbReference type="InterPro" id="IPR014730">
    <property type="entry name" value="ETF_a/b_N"/>
</dbReference>
<accession>A0A1M6GR35</accession>
<evidence type="ECO:0000313" key="4">
    <source>
        <dbReference type="Proteomes" id="UP000184529"/>
    </source>
</evidence>
<organism evidence="3 4">
    <name type="scientific">Desulfofundulus thermosubterraneus DSM 16057</name>
    <dbReference type="NCBI Taxonomy" id="1121432"/>
    <lineage>
        <taxon>Bacteria</taxon>
        <taxon>Bacillati</taxon>
        <taxon>Bacillota</taxon>
        <taxon>Clostridia</taxon>
        <taxon>Eubacteriales</taxon>
        <taxon>Peptococcaceae</taxon>
        <taxon>Desulfofundulus</taxon>
    </lineage>
</organism>
<dbReference type="RefSeq" id="WP_072868996.1">
    <property type="nucleotide sequence ID" value="NZ_FQZM01000020.1"/>
</dbReference>
<dbReference type="Pfam" id="PF01012">
    <property type="entry name" value="ETF"/>
    <property type="match status" value="1"/>
</dbReference>
<proteinExistence type="predicted"/>
<feature type="domain" description="Electron transfer flavoprotein alpha/beta-subunit N-terminal" evidence="2">
    <location>
        <begin position="26"/>
        <end position="217"/>
    </location>
</feature>
<dbReference type="PANTHER" id="PTHR21294:SF17">
    <property type="entry name" value="PROTEIN FIXA"/>
    <property type="match status" value="1"/>
</dbReference>
<dbReference type="Proteomes" id="UP000184529">
    <property type="component" value="Unassembled WGS sequence"/>
</dbReference>
<dbReference type="InterPro" id="IPR012255">
    <property type="entry name" value="ETF_b"/>
</dbReference>
<gene>
    <name evidence="3" type="ORF">SAMN02745219_01798</name>
</gene>
<dbReference type="EMBL" id="FQZM01000020">
    <property type="protein sequence ID" value="SHJ12419.1"/>
    <property type="molecule type" value="Genomic_DNA"/>
</dbReference>
<protein>
    <recommendedName>
        <fullName evidence="1">Electron transfer flavoprotein small subunit</fullName>
    </recommendedName>
</protein>
<dbReference type="InterPro" id="IPR014729">
    <property type="entry name" value="Rossmann-like_a/b/a_fold"/>
</dbReference>
<dbReference type="CDD" id="cd01714">
    <property type="entry name" value="ETF_beta"/>
    <property type="match status" value="1"/>
</dbReference>
<evidence type="ECO:0000256" key="1">
    <source>
        <dbReference type="ARBA" id="ARBA00042002"/>
    </source>
</evidence>